<reference evidence="6 12" key="5">
    <citation type="journal article" date="2018" name="Genome Announc.">
        <title>Fifty-Six Draft Genome Sequences of 10 Lactobacillus Species from 22 Commercial Dietary Supplements.</title>
        <authorList>
            <person name="Gangiredla J."/>
            <person name="Barnaba T.J."/>
            <person name="Mammel M.K."/>
            <person name="Lacher D.W."/>
            <person name="Elkins C.A."/>
            <person name="Lampel K.A."/>
            <person name="Whitehouse C.A."/>
            <person name="Tartera C."/>
        </authorList>
    </citation>
    <scope>NUCLEOTIDE SEQUENCE [LARGE SCALE GENOMIC DNA]</scope>
    <source>
        <strain evidence="6 12">DS11_12</strain>
    </source>
</reference>
<evidence type="ECO:0000313" key="5">
    <source>
        <dbReference type="EMBL" id="PAY46419.1"/>
    </source>
</evidence>
<evidence type="ECO:0000313" key="2">
    <source>
        <dbReference type="EMBL" id="ARU19975.1"/>
    </source>
</evidence>
<dbReference type="EMBL" id="LXZO01000090">
    <property type="protein sequence ID" value="PAY46419.1"/>
    <property type="molecule type" value="Genomic_DNA"/>
</dbReference>
<accession>A0A089RTH5</accession>
<evidence type="ECO:0000313" key="12">
    <source>
        <dbReference type="Proteomes" id="UP000244552"/>
    </source>
</evidence>
<reference evidence="5 11" key="2">
    <citation type="submission" date="2016-05" db="EMBL/GenBank/DDBJ databases">
        <authorList>
            <person name="Lee J.-Y."/>
            <person name="Kim E.B."/>
            <person name="Choi Y.-J."/>
        </authorList>
    </citation>
    <scope>NUCLEOTIDE SEQUENCE [LARGE SCALE GENOMIC DNA]</scope>
    <source>
        <strain evidence="5 11">KLA006</strain>
    </source>
</reference>
<dbReference type="RefSeq" id="WP_003700808.1">
    <property type="nucleotide sequence ID" value="NZ_CANCWC010000011.1"/>
</dbReference>
<dbReference type="KEGG" id="lsj:LSJ_0164"/>
<organism evidence="1 7">
    <name type="scientific">Ligilactobacillus salivarius</name>
    <dbReference type="NCBI Taxonomy" id="1624"/>
    <lineage>
        <taxon>Bacteria</taxon>
        <taxon>Bacillati</taxon>
        <taxon>Bacillota</taxon>
        <taxon>Bacilli</taxon>
        <taxon>Lactobacillales</taxon>
        <taxon>Lactobacillaceae</taxon>
        <taxon>Ligilactobacillus</taxon>
    </lineage>
</organism>
<sequence length="277" mass="30888">MSSFVANEEEIRNFLCRPNMKKQDGIMFAYVTSAEKLAEVVPKPLKVVAPVIMGYVTHMGDPTFAAPYDEAVLYAFVSYQDKIMGAYPFVLYLSGEGAEEAMIAGREGACMPKKLADDIKIEKSENKVQAKIIRHGTEILNLKWEAGVPNDIETVKKMFGSQVKLGEPSEMASFFINYDIEQQDDGSNKFVNTELIATQSTGLTTDMEIGKIDMKLTSSEDDPLAELEVLKPVGGAHYKMDYSVMHKTLKLDSLNPEEIAPYLITGHYDRTFVTKQD</sequence>
<evidence type="ECO:0000313" key="8">
    <source>
        <dbReference type="Proteomes" id="UP000192575"/>
    </source>
</evidence>
<keyword evidence="1" id="KW-0456">Lyase</keyword>
<dbReference type="EMBL" id="CP007646">
    <property type="protein sequence ID" value="AIR09927.1"/>
    <property type="molecule type" value="Genomic_DNA"/>
</dbReference>
<evidence type="ECO:0000313" key="3">
    <source>
        <dbReference type="EMBL" id="OQQ86487.1"/>
    </source>
</evidence>
<dbReference type="Proteomes" id="UP000029488">
    <property type="component" value="Chromosome"/>
</dbReference>
<evidence type="ECO:0000313" key="9">
    <source>
        <dbReference type="Proteomes" id="UP000192638"/>
    </source>
</evidence>
<evidence type="ECO:0000313" key="6">
    <source>
        <dbReference type="EMBL" id="PTR95919.1"/>
    </source>
</evidence>
<dbReference type="Proteomes" id="UP000244552">
    <property type="component" value="Unassembled WGS sequence"/>
</dbReference>
<dbReference type="InterPro" id="IPR010451">
    <property type="entry name" value="Acetoacetate_decarboxylase"/>
</dbReference>
<evidence type="ECO:0000313" key="1">
    <source>
        <dbReference type="EMBL" id="AIR09927.1"/>
    </source>
</evidence>
<dbReference type="Proteomes" id="UP000195378">
    <property type="component" value="Chromosome"/>
</dbReference>
<gene>
    <name evidence="5" type="ORF">A8C52_01010</name>
    <name evidence="4" type="ORF">B6U56_00795</name>
    <name evidence="3" type="ORF">B6U60_00715</name>
    <name evidence="2" type="ORF">B7R82_08485</name>
    <name evidence="6" type="ORF">DBP89_05680</name>
    <name evidence="1" type="ORF">LSJ_0164</name>
</gene>
<dbReference type="GO" id="GO:0047602">
    <property type="term" value="F:acetoacetate decarboxylase activity"/>
    <property type="evidence" value="ECO:0007669"/>
    <property type="project" value="UniProtKB-EC"/>
</dbReference>
<dbReference type="EMBL" id="NBEB01000009">
    <property type="protein sequence ID" value="OQQ86487.1"/>
    <property type="molecule type" value="Genomic_DNA"/>
</dbReference>
<dbReference type="AlphaFoldDB" id="A0A089RTH5"/>
<dbReference type="Gene3D" id="2.40.400.10">
    <property type="entry name" value="Acetoacetate decarboxylase-like"/>
    <property type="match status" value="1"/>
</dbReference>
<dbReference type="Proteomes" id="UP000192638">
    <property type="component" value="Unassembled WGS sequence"/>
</dbReference>
<evidence type="ECO:0000313" key="4">
    <source>
        <dbReference type="EMBL" id="OQQ92435.1"/>
    </source>
</evidence>
<dbReference type="InterPro" id="IPR023375">
    <property type="entry name" value="ADC_dom_sf"/>
</dbReference>
<dbReference type="EMBL" id="CP020858">
    <property type="protein sequence ID" value="ARU19975.1"/>
    <property type="molecule type" value="Genomic_DNA"/>
</dbReference>
<evidence type="ECO:0000313" key="10">
    <source>
        <dbReference type="Proteomes" id="UP000195378"/>
    </source>
</evidence>
<dbReference type="EC" id="4.1.1.4" evidence="1"/>
<protein>
    <submittedName>
        <fullName evidence="1">Acetoacetate decarboxylase</fullName>
        <ecNumber evidence="1">4.1.1.4</ecNumber>
    </submittedName>
</protein>
<dbReference type="EMBL" id="QAGV01000005">
    <property type="protein sequence ID" value="PTR95919.1"/>
    <property type="molecule type" value="Genomic_DNA"/>
</dbReference>
<name>A0A089RTH5_9LACO</name>
<evidence type="ECO:0000313" key="7">
    <source>
        <dbReference type="Proteomes" id="UP000029488"/>
    </source>
</evidence>
<reference evidence="8 9" key="3">
    <citation type="submission" date="2017-03" db="EMBL/GenBank/DDBJ databases">
        <title>Phylogenomics and comparative genomics of Lactobacillus salivarius, a mammalian gut commensal.</title>
        <authorList>
            <person name="Harris H.M."/>
        </authorList>
    </citation>
    <scope>NUCLEOTIDE SEQUENCE [LARGE SCALE GENOMIC DNA]</scope>
    <source>
        <strain evidence="4 8">JCM 1047</strain>
        <strain evidence="3 9">LMG 14477</strain>
    </source>
</reference>
<dbReference type="Proteomes" id="UP000192575">
    <property type="component" value="Unassembled WGS sequence"/>
</dbReference>
<reference evidence="2 10" key="4">
    <citation type="submission" date="2017-04" db="EMBL/GenBank/DDBJ databases">
        <title>Complete genome sequence of Lactobacillus salivarius ZLS006, a probiotic strain isolated from healthy piglet.</title>
        <authorList>
            <person name="Zhang D."/>
        </authorList>
    </citation>
    <scope>NUCLEOTIDE SEQUENCE [LARGE SCALE GENOMIC DNA]</scope>
    <source>
        <strain evidence="2 10">ZLS006</strain>
    </source>
</reference>
<evidence type="ECO:0000313" key="11">
    <source>
        <dbReference type="Proteomes" id="UP000218139"/>
    </source>
</evidence>
<dbReference type="SUPFAM" id="SSF160104">
    <property type="entry name" value="Acetoacetate decarboxylase-like"/>
    <property type="match status" value="1"/>
</dbReference>
<dbReference type="Pfam" id="PF06314">
    <property type="entry name" value="ADC"/>
    <property type="match status" value="1"/>
</dbReference>
<reference evidence="1 7" key="1">
    <citation type="journal article" date="2014" name="BMC Genomics">
        <title>Unusual genome complexity in Lactobacillus salivarius JCM1046.</title>
        <authorList>
            <person name="Raftis E.J."/>
            <person name="Forde B.M."/>
            <person name="Claesson M.J."/>
            <person name="O'Toole P.W."/>
        </authorList>
    </citation>
    <scope>NUCLEOTIDE SEQUENCE [LARGE SCALE GENOMIC DNA]</scope>
    <source>
        <strain evidence="1 7">JCM1046</strain>
    </source>
</reference>
<proteinExistence type="predicted"/>
<dbReference type="Proteomes" id="UP000218139">
    <property type="component" value="Unassembled WGS sequence"/>
</dbReference>
<dbReference type="EMBL" id="NBEF01000005">
    <property type="protein sequence ID" value="OQQ92435.1"/>
    <property type="molecule type" value="Genomic_DNA"/>
</dbReference>